<keyword evidence="2" id="KW-1185">Reference proteome</keyword>
<dbReference type="OrthoDB" id="2279264at2759"/>
<sequence length="72" mass="8034">SSCNRHSPHYKADVSDTYGYASTNAYGRIQGTRSVSPTILLEEFYRLAIFCKVTVDRWQLEAVPSFQAVGSS</sequence>
<gene>
    <name evidence="1" type="ORF">BCR43DRAFT_418056</name>
</gene>
<feature type="non-terminal residue" evidence="1">
    <location>
        <position position="1"/>
    </location>
</feature>
<organism evidence="1 2">
    <name type="scientific">Syncephalastrum racemosum</name>
    <name type="common">Filamentous fungus</name>
    <dbReference type="NCBI Taxonomy" id="13706"/>
    <lineage>
        <taxon>Eukaryota</taxon>
        <taxon>Fungi</taxon>
        <taxon>Fungi incertae sedis</taxon>
        <taxon>Mucoromycota</taxon>
        <taxon>Mucoromycotina</taxon>
        <taxon>Mucoromycetes</taxon>
        <taxon>Mucorales</taxon>
        <taxon>Syncephalastraceae</taxon>
        <taxon>Syncephalastrum</taxon>
    </lineage>
</organism>
<protein>
    <submittedName>
        <fullName evidence="1">Uncharacterized protein</fullName>
    </submittedName>
</protein>
<accession>A0A1X2HJR7</accession>
<evidence type="ECO:0000313" key="1">
    <source>
        <dbReference type="EMBL" id="ORY99355.1"/>
    </source>
</evidence>
<dbReference type="AlphaFoldDB" id="A0A1X2HJR7"/>
<feature type="non-terminal residue" evidence="1">
    <location>
        <position position="72"/>
    </location>
</feature>
<evidence type="ECO:0000313" key="2">
    <source>
        <dbReference type="Proteomes" id="UP000242180"/>
    </source>
</evidence>
<name>A0A1X2HJR7_SYNRA</name>
<reference evidence="1 2" key="1">
    <citation type="submission" date="2016-07" db="EMBL/GenBank/DDBJ databases">
        <title>Pervasive Adenine N6-methylation of Active Genes in Fungi.</title>
        <authorList>
            <consortium name="DOE Joint Genome Institute"/>
            <person name="Mondo S.J."/>
            <person name="Dannebaum R.O."/>
            <person name="Kuo R.C."/>
            <person name="Labutti K."/>
            <person name="Haridas S."/>
            <person name="Kuo A."/>
            <person name="Salamov A."/>
            <person name="Ahrendt S.R."/>
            <person name="Lipzen A."/>
            <person name="Sullivan W."/>
            <person name="Andreopoulos W.B."/>
            <person name="Clum A."/>
            <person name="Lindquist E."/>
            <person name="Daum C."/>
            <person name="Ramamoorthy G.K."/>
            <person name="Gryganskyi A."/>
            <person name="Culley D."/>
            <person name="Magnuson J.K."/>
            <person name="James T.Y."/>
            <person name="O'Malley M.A."/>
            <person name="Stajich J.E."/>
            <person name="Spatafora J.W."/>
            <person name="Visel A."/>
            <person name="Grigoriev I.V."/>
        </authorList>
    </citation>
    <scope>NUCLEOTIDE SEQUENCE [LARGE SCALE GENOMIC DNA]</scope>
    <source>
        <strain evidence="1 2">NRRL 2496</strain>
    </source>
</reference>
<dbReference type="Proteomes" id="UP000242180">
    <property type="component" value="Unassembled WGS sequence"/>
</dbReference>
<comment type="caution">
    <text evidence="1">The sequence shown here is derived from an EMBL/GenBank/DDBJ whole genome shotgun (WGS) entry which is preliminary data.</text>
</comment>
<proteinExistence type="predicted"/>
<dbReference type="EMBL" id="MCGN01000003">
    <property type="protein sequence ID" value="ORY99355.1"/>
    <property type="molecule type" value="Genomic_DNA"/>
</dbReference>
<dbReference type="InParanoid" id="A0A1X2HJR7"/>